<evidence type="ECO:0000256" key="7">
    <source>
        <dbReference type="ARBA" id="ARBA00023121"/>
    </source>
</evidence>
<keyword evidence="3" id="KW-0217">Developmental protein</keyword>
<dbReference type="InParanoid" id="H2XM31"/>
<dbReference type="SMART" id="SM00392">
    <property type="entry name" value="PROF"/>
    <property type="match status" value="1"/>
</dbReference>
<keyword evidence="9" id="KW-0009">Actin-binding</keyword>
<evidence type="ECO:0000256" key="9">
    <source>
        <dbReference type="RuleBase" id="RU003909"/>
    </source>
</evidence>
<sequence length="151" mass="17462">MANLWMEGDRYQIKGVPDRVKMNQLNNLLHDSLISTEHVEKCAILDRKEKEQRAGSPGFVLQKDQILSLQEAFKKCSMIRKEGICFEDKNYKCTRADKNSIYAKQLQSNDGMIITQTATLLIVATYTERMFPSVCVEAMEKLTDYFREKGR</sequence>
<dbReference type="Pfam" id="PF00235">
    <property type="entry name" value="Profilin"/>
    <property type="match status" value="1"/>
</dbReference>
<dbReference type="OrthoDB" id="421374at2759"/>
<dbReference type="FunFam" id="3.30.450.30:FF:000007">
    <property type="entry name" value="Profilin"/>
    <property type="match status" value="1"/>
</dbReference>
<dbReference type="FunCoup" id="H2XM31">
    <property type="interactions" value="1"/>
</dbReference>
<dbReference type="KEGG" id="cin:100181200"/>
<keyword evidence="4" id="KW-0963">Cytoplasm</keyword>
<evidence type="ECO:0000256" key="8">
    <source>
        <dbReference type="ARBA" id="ARBA00059169"/>
    </source>
</evidence>
<evidence type="ECO:0000256" key="5">
    <source>
        <dbReference type="ARBA" id="ARBA00022782"/>
    </source>
</evidence>
<dbReference type="AlphaFoldDB" id="H2XM31"/>
<comment type="subcellular location">
    <subcellularLocation>
        <location evidence="1">Cytoplasm</location>
    </subcellularLocation>
</comment>
<dbReference type="InterPro" id="IPR036140">
    <property type="entry name" value="PFN_sf"/>
</dbReference>
<dbReference type="GO" id="GO:0030154">
    <property type="term" value="P:cell differentiation"/>
    <property type="evidence" value="ECO:0007669"/>
    <property type="project" value="UniProtKB-KW"/>
</dbReference>
<reference evidence="10" key="3">
    <citation type="submission" date="2025-09" db="UniProtKB">
        <authorList>
            <consortium name="Ensembl"/>
        </authorList>
    </citation>
    <scope>IDENTIFICATION</scope>
</reference>
<dbReference type="PANTHER" id="PTHR11604:SF2">
    <property type="entry name" value="PROFILIN-4"/>
    <property type="match status" value="1"/>
</dbReference>
<comment type="function">
    <text evidence="8">Involved in male fertility. Required for manchette development and acrosome biogenesis during spermiogenesis. Binds in vitro to phospholipids, including phosphatidylinositol 3-phosphate (PtdIns(3)P), phosphatidylinositol 4,5-bisphosphate (PtdIns(4,5)P2), phosphatidylinositol 4-phosphate (PtdIns(4)P) and phosphatidic acid (PA). Contrary to other profilin family members, does not bind to actin in vitro.</text>
</comment>
<name>H2XM31_CIOIN</name>
<dbReference type="GO" id="GO:0008289">
    <property type="term" value="F:lipid binding"/>
    <property type="evidence" value="ECO:0007669"/>
    <property type="project" value="UniProtKB-KW"/>
</dbReference>
<keyword evidence="7" id="KW-0446">Lipid-binding</keyword>
<dbReference type="SUPFAM" id="SSF55770">
    <property type="entry name" value="Profilin (actin-binding protein)"/>
    <property type="match status" value="1"/>
</dbReference>
<evidence type="ECO:0000313" key="10">
    <source>
        <dbReference type="Ensembl" id="ENSCINP00000030713.1"/>
    </source>
</evidence>
<comment type="similarity">
    <text evidence="2 9">Belongs to the profilin family.</text>
</comment>
<evidence type="ECO:0000313" key="11">
    <source>
        <dbReference type="Proteomes" id="UP000008144"/>
    </source>
</evidence>
<evidence type="ECO:0000256" key="4">
    <source>
        <dbReference type="ARBA" id="ARBA00022490"/>
    </source>
</evidence>
<dbReference type="GeneID" id="100181200"/>
<organism evidence="10 11">
    <name type="scientific">Ciona intestinalis</name>
    <name type="common">Transparent sea squirt</name>
    <name type="synonym">Ascidia intestinalis</name>
    <dbReference type="NCBI Taxonomy" id="7719"/>
    <lineage>
        <taxon>Eukaryota</taxon>
        <taxon>Metazoa</taxon>
        <taxon>Chordata</taxon>
        <taxon>Tunicata</taxon>
        <taxon>Ascidiacea</taxon>
        <taxon>Phlebobranchia</taxon>
        <taxon>Cionidae</taxon>
        <taxon>Ciona</taxon>
    </lineage>
</organism>
<dbReference type="PANTHER" id="PTHR11604">
    <property type="entry name" value="PROFILIN"/>
    <property type="match status" value="1"/>
</dbReference>
<keyword evidence="11" id="KW-1185">Reference proteome</keyword>
<dbReference type="GO" id="GO:0003785">
    <property type="term" value="F:actin monomer binding"/>
    <property type="evidence" value="ECO:0000318"/>
    <property type="project" value="GO_Central"/>
</dbReference>
<evidence type="ECO:0000256" key="3">
    <source>
        <dbReference type="ARBA" id="ARBA00022473"/>
    </source>
</evidence>
<dbReference type="GeneTree" id="ENSGT00390000017067"/>
<accession>H2XM31</accession>
<keyword evidence="6" id="KW-0744">Spermatogenesis</keyword>
<accession>A0A1W2WHP6</accession>
<reference evidence="10" key="2">
    <citation type="submission" date="2025-08" db="UniProtKB">
        <authorList>
            <consortium name="Ensembl"/>
        </authorList>
    </citation>
    <scope>IDENTIFICATION</scope>
</reference>
<dbReference type="STRING" id="7719.ENSCINP00000030713"/>
<keyword evidence="5" id="KW-0221">Differentiation</keyword>
<dbReference type="HOGENOM" id="CLU_120772_2_0_1"/>
<dbReference type="RefSeq" id="XP_002129279.1">
    <property type="nucleotide sequence ID" value="XM_002129243.4"/>
</dbReference>
<dbReference type="InterPro" id="IPR048278">
    <property type="entry name" value="PFN"/>
</dbReference>
<evidence type="ECO:0000256" key="2">
    <source>
        <dbReference type="ARBA" id="ARBA00010058"/>
    </source>
</evidence>
<dbReference type="InterPro" id="IPR005455">
    <property type="entry name" value="PFN_euk"/>
</dbReference>
<dbReference type="GO" id="GO:0007283">
    <property type="term" value="P:spermatogenesis"/>
    <property type="evidence" value="ECO:0007669"/>
    <property type="project" value="UniProtKB-KW"/>
</dbReference>
<evidence type="ECO:0000256" key="1">
    <source>
        <dbReference type="ARBA" id="ARBA00004496"/>
    </source>
</evidence>
<dbReference type="OMA" id="QGQKFML"/>
<dbReference type="GO" id="GO:0005938">
    <property type="term" value="C:cell cortex"/>
    <property type="evidence" value="ECO:0000318"/>
    <property type="project" value="GO_Central"/>
</dbReference>
<protein>
    <recommendedName>
        <fullName evidence="9">Profilin</fullName>
    </recommendedName>
</protein>
<evidence type="ECO:0000256" key="6">
    <source>
        <dbReference type="ARBA" id="ARBA00022871"/>
    </source>
</evidence>
<reference evidence="11" key="1">
    <citation type="journal article" date="2002" name="Science">
        <title>The draft genome of Ciona intestinalis: insights into chordate and vertebrate origins.</title>
        <authorList>
            <person name="Dehal P."/>
            <person name="Satou Y."/>
            <person name="Campbell R.K."/>
            <person name="Chapman J."/>
            <person name="Degnan B."/>
            <person name="De Tomaso A."/>
            <person name="Davidson B."/>
            <person name="Di Gregorio A."/>
            <person name="Gelpke M."/>
            <person name="Goodstein D.M."/>
            <person name="Harafuji N."/>
            <person name="Hastings K.E."/>
            <person name="Ho I."/>
            <person name="Hotta K."/>
            <person name="Huang W."/>
            <person name="Kawashima T."/>
            <person name="Lemaire P."/>
            <person name="Martinez D."/>
            <person name="Meinertzhagen I.A."/>
            <person name="Necula S."/>
            <person name="Nonaka M."/>
            <person name="Putnam N."/>
            <person name="Rash S."/>
            <person name="Saiga H."/>
            <person name="Satake M."/>
            <person name="Terry A."/>
            <person name="Yamada L."/>
            <person name="Wang H.G."/>
            <person name="Awazu S."/>
            <person name="Azumi K."/>
            <person name="Boore J."/>
            <person name="Branno M."/>
            <person name="Chin-Bow S."/>
            <person name="DeSantis R."/>
            <person name="Doyle S."/>
            <person name="Francino P."/>
            <person name="Keys D.N."/>
            <person name="Haga S."/>
            <person name="Hayashi H."/>
            <person name="Hino K."/>
            <person name="Imai K.S."/>
            <person name="Inaba K."/>
            <person name="Kano S."/>
            <person name="Kobayashi K."/>
            <person name="Kobayashi M."/>
            <person name="Lee B.I."/>
            <person name="Makabe K.W."/>
            <person name="Manohar C."/>
            <person name="Matassi G."/>
            <person name="Medina M."/>
            <person name="Mochizuki Y."/>
            <person name="Mount S."/>
            <person name="Morishita T."/>
            <person name="Miura S."/>
            <person name="Nakayama A."/>
            <person name="Nishizaka S."/>
            <person name="Nomoto H."/>
            <person name="Ohta F."/>
            <person name="Oishi K."/>
            <person name="Rigoutsos I."/>
            <person name="Sano M."/>
            <person name="Sasaki A."/>
            <person name="Sasakura Y."/>
            <person name="Shoguchi E."/>
            <person name="Shin-i T."/>
            <person name="Spagnuolo A."/>
            <person name="Stainier D."/>
            <person name="Suzuki M.M."/>
            <person name="Tassy O."/>
            <person name="Takatori N."/>
            <person name="Tokuoka M."/>
            <person name="Yagi K."/>
            <person name="Yoshizaki F."/>
            <person name="Wada S."/>
            <person name="Zhang C."/>
            <person name="Hyatt P.D."/>
            <person name="Larimer F."/>
            <person name="Detter C."/>
            <person name="Doggett N."/>
            <person name="Glavina T."/>
            <person name="Hawkins T."/>
            <person name="Richardson P."/>
            <person name="Lucas S."/>
            <person name="Kohara Y."/>
            <person name="Levine M."/>
            <person name="Satoh N."/>
            <person name="Rokhsar D.S."/>
        </authorList>
    </citation>
    <scope>NUCLEOTIDE SEQUENCE [LARGE SCALE GENOMIC DNA]</scope>
</reference>
<proteinExistence type="inferred from homology"/>
<dbReference type="Gene3D" id="3.30.450.30">
    <property type="entry name" value="Dynein light chain 2a, cytoplasmic"/>
    <property type="match status" value="1"/>
</dbReference>
<dbReference type="Proteomes" id="UP000008144">
    <property type="component" value="Unassembled WGS sequence"/>
</dbReference>
<gene>
    <name evidence="10" type="primary">LOC100181200</name>
</gene>
<dbReference type="Ensembl" id="ENSCINT00000030820.1">
    <property type="protein sequence ID" value="ENSCINP00000030713.1"/>
    <property type="gene ID" value="ENSCING00000020384.1"/>
</dbReference>